<dbReference type="RefSeq" id="XP_024750610.1">
    <property type="nucleotide sequence ID" value="XM_024894079.1"/>
</dbReference>
<evidence type="ECO:0000256" key="1">
    <source>
        <dbReference type="SAM" id="MobiDB-lite"/>
    </source>
</evidence>
<sequence>MAARSSVRYNVFDDATEELSDLEFHQREQRSIPHSSSETEEDGPRPPDPVRGTGCPLEVMPECPKGRAVSYSLKWYYLPDIFDDAADYLICARCHADYIQGTALEIQFKQIEWPDGEIAACGFRFPRVKQVLWPEALRTNNVNPLREFMTRRLQIKRCPEQVLTEDTEGRRLYGMVGGEVDGFVACEACFEDHIAGTSFEPYFGTYPEGVITKWSCDLSIPYISSAAASMSKHSNWNGFVAAARRRLQLPACTGEQIRSDAMPWYISKYYGIDKFQVCETCYLDKLALTPFRREFERLSDHTDLEMWPCRLTDKNLSTAMALEAALRRRDFEVFAKAEQIICSLVPCTADGILYGNWWTLAGCEKFNICEACYAGFVQTRDLDRFFRLSDRDTYTAYLCDFCPASPRFSQYMCKFAEMLDRGVFSYLSDFVGTFAGVPACPRIKGSGKAKWWGYPEALFCHECYVDFVSHTPLGESLPINGEYMEQATICQIWSPRMRDLWLEVCRAGDPGSEASEAALAQFKTCCVQRFQVYEATISQIEVIRTMQDIKRQRAFTDGMLSIQYSGMDGMASMFGNGDGYRHGSSSLGWFNTSYGAQSKQYWNSFSQGLTDANRPEDWVRIAQLENLWKQVE</sequence>
<evidence type="ECO:0008006" key="4">
    <source>
        <dbReference type="Google" id="ProtNLM"/>
    </source>
</evidence>
<dbReference type="EMBL" id="KZ680211">
    <property type="protein sequence ID" value="PTB67290.1"/>
    <property type="molecule type" value="Genomic_DNA"/>
</dbReference>
<keyword evidence="3" id="KW-1185">Reference proteome</keyword>
<evidence type="ECO:0000313" key="3">
    <source>
        <dbReference type="Proteomes" id="UP000241546"/>
    </source>
</evidence>
<protein>
    <recommendedName>
        <fullName evidence="4">Integral membrane protein</fullName>
    </recommendedName>
</protein>
<dbReference type="OrthoDB" id="5324692at2759"/>
<gene>
    <name evidence="2" type="ORF">BBK36DRAFT_1158129</name>
</gene>
<organism evidence="2 3">
    <name type="scientific">Trichoderma citrinoviride</name>
    <dbReference type="NCBI Taxonomy" id="58853"/>
    <lineage>
        <taxon>Eukaryota</taxon>
        <taxon>Fungi</taxon>
        <taxon>Dikarya</taxon>
        <taxon>Ascomycota</taxon>
        <taxon>Pezizomycotina</taxon>
        <taxon>Sordariomycetes</taxon>
        <taxon>Hypocreomycetidae</taxon>
        <taxon>Hypocreales</taxon>
        <taxon>Hypocreaceae</taxon>
        <taxon>Trichoderma</taxon>
    </lineage>
</organism>
<reference evidence="3" key="1">
    <citation type="submission" date="2016-07" db="EMBL/GenBank/DDBJ databases">
        <title>Multiple horizontal gene transfer events from other fungi enriched the ability of initially mycotrophic Trichoderma (Ascomycota) to feed on dead plant biomass.</title>
        <authorList>
            <consortium name="DOE Joint Genome Institute"/>
            <person name="Atanasova L."/>
            <person name="Chenthamara K."/>
            <person name="Zhang J."/>
            <person name="Grujic M."/>
            <person name="Henrissat B."/>
            <person name="Kuo A."/>
            <person name="Aerts A."/>
            <person name="Salamov A."/>
            <person name="Lipzen A."/>
            <person name="Labutti K."/>
            <person name="Barry K."/>
            <person name="Miao Y."/>
            <person name="Rahimi M.J."/>
            <person name="Shen Q."/>
            <person name="Grigoriev I.V."/>
            <person name="Kubicek C.P."/>
            <person name="Druzhinina I.S."/>
        </authorList>
    </citation>
    <scope>NUCLEOTIDE SEQUENCE [LARGE SCALE GENOMIC DNA]</scope>
    <source>
        <strain evidence="3">TUCIM 6016</strain>
    </source>
</reference>
<evidence type="ECO:0000313" key="2">
    <source>
        <dbReference type="EMBL" id="PTB67290.1"/>
    </source>
</evidence>
<dbReference type="AlphaFoldDB" id="A0A2T4BD77"/>
<proteinExistence type="predicted"/>
<dbReference type="Proteomes" id="UP000241546">
    <property type="component" value="Unassembled WGS sequence"/>
</dbReference>
<feature type="compositionally biased region" description="Basic and acidic residues" evidence="1">
    <location>
        <begin position="22"/>
        <end position="31"/>
    </location>
</feature>
<feature type="region of interest" description="Disordered" evidence="1">
    <location>
        <begin position="20"/>
        <end position="55"/>
    </location>
</feature>
<name>A0A2T4BD77_9HYPO</name>
<dbReference type="GeneID" id="36602197"/>
<accession>A0A2T4BD77</accession>